<proteinExistence type="predicted"/>
<dbReference type="EMBL" id="VJMG01000036">
    <property type="protein sequence ID" value="TRL38012.1"/>
    <property type="molecule type" value="Genomic_DNA"/>
</dbReference>
<keyword evidence="2" id="KW-1185">Reference proteome</keyword>
<dbReference type="AlphaFoldDB" id="A0A549T805"/>
<evidence type="ECO:0000313" key="2">
    <source>
        <dbReference type="Proteomes" id="UP000316801"/>
    </source>
</evidence>
<name>A0A549T805_9HYPH</name>
<organism evidence="1 2">
    <name type="scientific">Rhizobium straminoryzae</name>
    <dbReference type="NCBI Taxonomy" id="1387186"/>
    <lineage>
        <taxon>Bacteria</taxon>
        <taxon>Pseudomonadati</taxon>
        <taxon>Pseudomonadota</taxon>
        <taxon>Alphaproteobacteria</taxon>
        <taxon>Hyphomicrobiales</taxon>
        <taxon>Rhizobiaceae</taxon>
        <taxon>Rhizobium/Agrobacterium group</taxon>
        <taxon>Rhizobium</taxon>
    </lineage>
</organism>
<sequence length="79" mass="8803">MISAIQELTAIRDRIKPAIHGGLRLSSEDTAALVRQLNTTIELVRETEDEKRIIELALQARHVGRPRLQLVRQTGAPPA</sequence>
<evidence type="ECO:0000313" key="1">
    <source>
        <dbReference type="EMBL" id="TRL38012.1"/>
    </source>
</evidence>
<dbReference type="Proteomes" id="UP000316801">
    <property type="component" value="Unassembled WGS sequence"/>
</dbReference>
<reference evidence="1 2" key="1">
    <citation type="submission" date="2019-07" db="EMBL/GenBank/DDBJ databases">
        <title>Ln-dependent methylotrophs.</title>
        <authorList>
            <person name="Tani A."/>
        </authorList>
    </citation>
    <scope>NUCLEOTIDE SEQUENCE [LARGE SCALE GENOMIC DNA]</scope>
    <source>
        <strain evidence="1 2">SM12</strain>
    </source>
</reference>
<protein>
    <submittedName>
        <fullName evidence="1">Uncharacterized protein</fullName>
    </submittedName>
</protein>
<comment type="caution">
    <text evidence="1">The sequence shown here is derived from an EMBL/GenBank/DDBJ whole genome shotgun (WGS) entry which is preliminary data.</text>
</comment>
<accession>A0A549T805</accession>
<gene>
    <name evidence="1" type="ORF">FNA46_13460</name>
</gene>
<dbReference type="RefSeq" id="WP_143125724.1">
    <property type="nucleotide sequence ID" value="NZ_VJMG01000036.1"/>
</dbReference>